<dbReference type="SFLD" id="SFLDS00019">
    <property type="entry name" value="Glutathione_Transferase_(cytos"/>
    <property type="match status" value="1"/>
</dbReference>
<dbReference type="GO" id="GO:0006749">
    <property type="term" value="P:glutathione metabolic process"/>
    <property type="evidence" value="ECO:0007669"/>
    <property type="project" value="TreeGrafter"/>
</dbReference>
<dbReference type="PANTHER" id="PTHR42673">
    <property type="entry name" value="MALEYLACETOACETATE ISOMERASE"/>
    <property type="match status" value="1"/>
</dbReference>
<dbReference type="Gene3D" id="3.40.30.10">
    <property type="entry name" value="Glutaredoxin"/>
    <property type="match status" value="1"/>
</dbReference>
<dbReference type="CDD" id="cd03042">
    <property type="entry name" value="GST_N_Zeta"/>
    <property type="match status" value="1"/>
</dbReference>
<dbReference type="NCBIfam" id="TIGR01262">
    <property type="entry name" value="maiA"/>
    <property type="match status" value="1"/>
</dbReference>
<keyword evidence="6" id="KW-1185">Reference proteome</keyword>
<evidence type="ECO:0000313" key="4">
    <source>
        <dbReference type="EMBL" id="MBY4891299.1"/>
    </source>
</evidence>
<dbReference type="InterPro" id="IPR010987">
    <property type="entry name" value="Glutathione-S-Trfase_C-like"/>
</dbReference>
<reference evidence="5 6" key="1">
    <citation type="submission" date="2021-07" db="EMBL/GenBank/DDBJ databases">
        <title>Karlodiniumbacter phycospheric gen. nov., sp. nov., a phycosphere bacterium isolated from karlodinium veneficum.</title>
        <authorList>
            <person name="Peng Y."/>
            <person name="Jiang L."/>
            <person name="Lee J."/>
        </authorList>
    </citation>
    <scope>NUCLEOTIDE SEQUENCE</scope>
    <source>
        <strain evidence="5 6">N5</strain>
    </source>
</reference>
<keyword evidence="5" id="KW-0413">Isomerase</keyword>
<dbReference type="InterPro" id="IPR036249">
    <property type="entry name" value="Thioredoxin-like_sf"/>
</dbReference>
<evidence type="ECO:0000259" key="2">
    <source>
        <dbReference type="PROSITE" id="PS50404"/>
    </source>
</evidence>
<gene>
    <name evidence="5" type="primary">maiA</name>
    <name evidence="4" type="ORF">KUL25_00820</name>
    <name evidence="5" type="ORF">KUL25_00825</name>
</gene>
<dbReference type="InterPro" id="IPR005955">
    <property type="entry name" value="GST_Zeta"/>
</dbReference>
<feature type="domain" description="GST C-terminal" evidence="3">
    <location>
        <begin position="86"/>
        <end position="220"/>
    </location>
</feature>
<dbReference type="Pfam" id="PF13417">
    <property type="entry name" value="GST_N_3"/>
    <property type="match status" value="1"/>
</dbReference>
<dbReference type="RefSeq" id="WP_257891185.1">
    <property type="nucleotide sequence ID" value="NZ_JAIMBW010000001.1"/>
</dbReference>
<evidence type="ECO:0000256" key="1">
    <source>
        <dbReference type="ARBA" id="ARBA00010007"/>
    </source>
</evidence>
<dbReference type="CDD" id="cd03191">
    <property type="entry name" value="GST_C_Zeta"/>
    <property type="match status" value="1"/>
</dbReference>
<dbReference type="SUPFAM" id="SSF47616">
    <property type="entry name" value="GST C-terminal domain-like"/>
    <property type="match status" value="1"/>
</dbReference>
<dbReference type="AlphaFoldDB" id="A0A975TVT3"/>
<proteinExistence type="inferred from homology"/>
<evidence type="ECO:0000313" key="5">
    <source>
        <dbReference type="EMBL" id="QXL88097.1"/>
    </source>
</evidence>
<protein>
    <submittedName>
        <fullName evidence="5">Maleylacetoacetate isomerase</fullName>
        <ecNumber evidence="5">5.2.1.2</ecNumber>
    </submittedName>
</protein>
<comment type="similarity">
    <text evidence="1">Belongs to the GST superfamily. Zeta family.</text>
</comment>
<dbReference type="GO" id="GO:0006559">
    <property type="term" value="P:L-phenylalanine catabolic process"/>
    <property type="evidence" value="ECO:0007669"/>
    <property type="project" value="TreeGrafter"/>
</dbReference>
<feature type="domain" description="GST N-terminal" evidence="2">
    <location>
        <begin position="1"/>
        <end position="81"/>
    </location>
</feature>
<sequence length="220" mass="23980">MILYSYWRSTTSYRVRAALNLKRVAYSQRTVDLVTGDQRAPDYAALNPGKGVPTLQLDDGTILTQSLAIIDFLDATYPDPPMLSGDPAARARQLAVALTVATDIHPVNNLRVVGQLKSRFNATADDAQDWMCHWMAEGFAAIEDLLPDTTHEPASGATQTFAFGDTPDLADLCITAQVYNAHRWGVDLTPYPKIARIEAACLAIPEIQAAAPENQPDAPR</sequence>
<dbReference type="InterPro" id="IPR034330">
    <property type="entry name" value="GST_Zeta_C"/>
</dbReference>
<dbReference type="GO" id="GO:0016034">
    <property type="term" value="F:maleylacetoacetate isomerase activity"/>
    <property type="evidence" value="ECO:0007669"/>
    <property type="project" value="UniProtKB-EC"/>
</dbReference>
<dbReference type="Gene3D" id="1.20.1050.10">
    <property type="match status" value="1"/>
</dbReference>
<dbReference type="EMBL" id="JAIMBW010000001">
    <property type="protein sequence ID" value="MBY4891299.1"/>
    <property type="molecule type" value="Genomic_DNA"/>
</dbReference>
<dbReference type="InterPro" id="IPR036282">
    <property type="entry name" value="Glutathione-S-Trfase_C_sf"/>
</dbReference>
<dbReference type="GO" id="GO:0005737">
    <property type="term" value="C:cytoplasm"/>
    <property type="evidence" value="ECO:0007669"/>
    <property type="project" value="InterPro"/>
</dbReference>
<organism evidence="5">
    <name type="scientific">Gymnodinialimonas phycosphaerae</name>
    <dbReference type="NCBI Taxonomy" id="2841589"/>
    <lineage>
        <taxon>Bacteria</taxon>
        <taxon>Pseudomonadati</taxon>
        <taxon>Pseudomonadota</taxon>
        <taxon>Alphaproteobacteria</taxon>
        <taxon>Rhodobacterales</taxon>
        <taxon>Paracoccaceae</taxon>
        <taxon>Gymnodinialimonas</taxon>
    </lineage>
</organism>
<dbReference type="EC" id="5.2.1.2" evidence="5"/>
<dbReference type="InterPro" id="IPR040079">
    <property type="entry name" value="Glutathione_S-Trfase"/>
</dbReference>
<dbReference type="InterPro" id="IPR004045">
    <property type="entry name" value="Glutathione_S-Trfase_N"/>
</dbReference>
<dbReference type="EMBL" id="CP078073">
    <property type="protein sequence ID" value="QXL88097.1"/>
    <property type="molecule type" value="Genomic_DNA"/>
</dbReference>
<accession>A0A975TVT3</accession>
<dbReference type="PANTHER" id="PTHR42673:SF21">
    <property type="entry name" value="GLUTATHIONE S-TRANSFERASE YFCF"/>
    <property type="match status" value="1"/>
</dbReference>
<name>A0A975TVT3_9RHOB</name>
<dbReference type="SUPFAM" id="SSF52833">
    <property type="entry name" value="Thioredoxin-like"/>
    <property type="match status" value="1"/>
</dbReference>
<evidence type="ECO:0000313" key="6">
    <source>
        <dbReference type="Proteomes" id="UP000693972"/>
    </source>
</evidence>
<dbReference type="PROSITE" id="PS50404">
    <property type="entry name" value="GST_NTER"/>
    <property type="match status" value="1"/>
</dbReference>
<dbReference type="SFLD" id="SFLDG00358">
    <property type="entry name" value="Main_(cytGST)"/>
    <property type="match status" value="1"/>
</dbReference>
<evidence type="ECO:0000259" key="3">
    <source>
        <dbReference type="PROSITE" id="PS50405"/>
    </source>
</evidence>
<dbReference type="PROSITE" id="PS50405">
    <property type="entry name" value="GST_CTER"/>
    <property type="match status" value="1"/>
</dbReference>
<dbReference type="InterPro" id="IPR034333">
    <property type="entry name" value="GST_Zeta_N"/>
</dbReference>
<dbReference type="GO" id="GO:0004364">
    <property type="term" value="F:glutathione transferase activity"/>
    <property type="evidence" value="ECO:0007669"/>
    <property type="project" value="TreeGrafter"/>
</dbReference>
<dbReference type="Proteomes" id="UP000693972">
    <property type="component" value="Unassembled WGS sequence"/>
</dbReference>